<name>A0A937RNI3_9ACTN</name>
<dbReference type="SUPFAM" id="SSF46894">
    <property type="entry name" value="C-terminal effector domain of the bipartite response regulators"/>
    <property type="match status" value="1"/>
</dbReference>
<keyword evidence="3" id="KW-0804">Transcription</keyword>
<feature type="compositionally biased region" description="Low complexity" evidence="4">
    <location>
        <begin position="304"/>
        <end position="318"/>
    </location>
</feature>
<evidence type="ECO:0000313" key="6">
    <source>
        <dbReference type="EMBL" id="MBL7632029.1"/>
    </source>
</evidence>
<feature type="region of interest" description="Disordered" evidence="4">
    <location>
        <begin position="361"/>
        <end position="387"/>
    </location>
</feature>
<dbReference type="GO" id="GO:0006355">
    <property type="term" value="P:regulation of DNA-templated transcription"/>
    <property type="evidence" value="ECO:0007669"/>
    <property type="project" value="InterPro"/>
</dbReference>
<dbReference type="InterPro" id="IPR036388">
    <property type="entry name" value="WH-like_DNA-bd_sf"/>
</dbReference>
<dbReference type="GO" id="GO:0003677">
    <property type="term" value="F:DNA binding"/>
    <property type="evidence" value="ECO:0007669"/>
    <property type="project" value="UniProtKB-KW"/>
</dbReference>
<reference evidence="6" key="1">
    <citation type="submission" date="2020-12" db="EMBL/GenBank/DDBJ databases">
        <title>Genomic characterization of non-nitrogen-fixing Frankia strains.</title>
        <authorList>
            <person name="Carlos-Shanley C."/>
            <person name="Guerra T."/>
            <person name="Hahn D."/>
        </authorList>
    </citation>
    <scope>NUCLEOTIDE SEQUENCE</scope>
    <source>
        <strain evidence="6">CN6</strain>
    </source>
</reference>
<sequence length="387" mass="41513">MRKRRGPLADAFTGCVWMPRVPARAYDQMLQLAEVVFAAHQPEDVWRLVCQELQVSLFGADVAAVIEINIAARAGTVIEMLPDPAALTMPRGSAMPGDLVADHPFSHHVFTTGTHPTMRVTDLVSSREWRRTGAHAWMREMMGAANHLNIPLAEIPGRVSTGLSLLRADRDFSDQDLDVANRIAPLLAGMSRHLHHRARAAEELTITPREAVVLAALAEGLTAGATARRLAISERTVGKHLERLYRKLGVTDRLTAVLRAQRLGLLPPPAPGGGLVAADGRLLHPAGKDVPPAPGGQADDEARPAAGARAPAMAEGAAAPPGRGLACAECGDLVQVAATGRRRQYCSRVCQQSAYRRRRAPPPIVVATTREHGSDQRPWSRPLGVAG</sequence>
<dbReference type="InterPro" id="IPR000792">
    <property type="entry name" value="Tscrpt_reg_LuxR_C"/>
</dbReference>
<comment type="caution">
    <text evidence="6">The sequence shown here is derived from an EMBL/GenBank/DDBJ whole genome shotgun (WGS) entry which is preliminary data.</text>
</comment>
<dbReference type="Proteomes" id="UP000604475">
    <property type="component" value="Unassembled WGS sequence"/>
</dbReference>
<dbReference type="Pfam" id="PF00196">
    <property type="entry name" value="GerE"/>
    <property type="match status" value="1"/>
</dbReference>
<keyword evidence="2" id="KW-0238">DNA-binding</keyword>
<dbReference type="Gene3D" id="1.10.10.10">
    <property type="entry name" value="Winged helix-like DNA-binding domain superfamily/Winged helix DNA-binding domain"/>
    <property type="match status" value="1"/>
</dbReference>
<dbReference type="CDD" id="cd06170">
    <property type="entry name" value="LuxR_C_like"/>
    <property type="match status" value="1"/>
</dbReference>
<accession>A0A937RNI3</accession>
<dbReference type="PANTHER" id="PTHR44688:SF16">
    <property type="entry name" value="DNA-BINDING TRANSCRIPTIONAL ACTIVATOR DEVR_DOSR"/>
    <property type="match status" value="1"/>
</dbReference>
<dbReference type="AlphaFoldDB" id="A0A937RNI3"/>
<dbReference type="SMART" id="SM00421">
    <property type="entry name" value="HTH_LUXR"/>
    <property type="match status" value="1"/>
</dbReference>
<evidence type="ECO:0000313" key="7">
    <source>
        <dbReference type="Proteomes" id="UP000604475"/>
    </source>
</evidence>
<evidence type="ECO:0000256" key="1">
    <source>
        <dbReference type="ARBA" id="ARBA00023015"/>
    </source>
</evidence>
<feature type="region of interest" description="Disordered" evidence="4">
    <location>
        <begin position="285"/>
        <end position="318"/>
    </location>
</feature>
<dbReference type="PRINTS" id="PR00038">
    <property type="entry name" value="HTHLUXR"/>
</dbReference>
<feature type="domain" description="HTH luxR-type" evidence="5">
    <location>
        <begin position="199"/>
        <end position="264"/>
    </location>
</feature>
<evidence type="ECO:0000256" key="2">
    <source>
        <dbReference type="ARBA" id="ARBA00023125"/>
    </source>
</evidence>
<evidence type="ECO:0000256" key="4">
    <source>
        <dbReference type="SAM" id="MobiDB-lite"/>
    </source>
</evidence>
<evidence type="ECO:0000256" key="3">
    <source>
        <dbReference type="ARBA" id="ARBA00023163"/>
    </source>
</evidence>
<proteinExistence type="predicted"/>
<keyword evidence="1" id="KW-0805">Transcription regulation</keyword>
<gene>
    <name evidence="6" type="ORF">I7412_33700</name>
</gene>
<dbReference type="PROSITE" id="PS50043">
    <property type="entry name" value="HTH_LUXR_2"/>
    <property type="match status" value="1"/>
</dbReference>
<dbReference type="InterPro" id="IPR016032">
    <property type="entry name" value="Sig_transdc_resp-reg_C-effctor"/>
</dbReference>
<dbReference type="RefSeq" id="WP_203031841.1">
    <property type="nucleotide sequence ID" value="NZ_JAEACQ010000293.1"/>
</dbReference>
<dbReference type="EMBL" id="JAEACQ010000293">
    <property type="protein sequence ID" value="MBL7632029.1"/>
    <property type="molecule type" value="Genomic_DNA"/>
</dbReference>
<keyword evidence="7" id="KW-1185">Reference proteome</keyword>
<protein>
    <submittedName>
        <fullName evidence="6">Response regulator transcription factor</fullName>
    </submittedName>
</protein>
<dbReference type="PANTHER" id="PTHR44688">
    <property type="entry name" value="DNA-BINDING TRANSCRIPTIONAL ACTIVATOR DEVR_DOSR"/>
    <property type="match status" value="1"/>
</dbReference>
<evidence type="ECO:0000259" key="5">
    <source>
        <dbReference type="PROSITE" id="PS50043"/>
    </source>
</evidence>
<organism evidence="6 7">
    <name type="scientific">Frankia nepalensis</name>
    <dbReference type="NCBI Taxonomy" id="1836974"/>
    <lineage>
        <taxon>Bacteria</taxon>
        <taxon>Bacillati</taxon>
        <taxon>Actinomycetota</taxon>
        <taxon>Actinomycetes</taxon>
        <taxon>Frankiales</taxon>
        <taxon>Frankiaceae</taxon>
        <taxon>Frankia</taxon>
    </lineage>
</organism>